<dbReference type="SMART" id="SM00044">
    <property type="entry name" value="CYCc"/>
    <property type="match status" value="1"/>
</dbReference>
<dbReference type="SUPFAM" id="SSF55073">
    <property type="entry name" value="Nucleotide cyclase"/>
    <property type="match status" value="1"/>
</dbReference>
<dbReference type="AlphaFoldDB" id="A0AB34HBG2"/>
<dbReference type="Gene3D" id="3.30.200.20">
    <property type="entry name" value="Phosphorylase Kinase, domain 1"/>
    <property type="match status" value="1"/>
</dbReference>
<feature type="compositionally biased region" description="Basic and acidic residues" evidence="10">
    <location>
        <begin position="441"/>
        <end position="453"/>
    </location>
</feature>
<dbReference type="PANTHER" id="PTHR11920:SF500">
    <property type="entry name" value="GUANYLATE CYCLASE 2G"/>
    <property type="match status" value="1"/>
</dbReference>
<dbReference type="InterPro" id="IPR001054">
    <property type="entry name" value="A/G_cyclase"/>
</dbReference>
<dbReference type="GO" id="GO:0005524">
    <property type="term" value="F:ATP binding"/>
    <property type="evidence" value="ECO:0007669"/>
    <property type="project" value="InterPro"/>
</dbReference>
<dbReference type="GO" id="GO:0004672">
    <property type="term" value="F:protein kinase activity"/>
    <property type="evidence" value="ECO:0007669"/>
    <property type="project" value="InterPro"/>
</dbReference>
<dbReference type="GO" id="GO:0004016">
    <property type="term" value="F:adenylate cyclase activity"/>
    <property type="evidence" value="ECO:0007669"/>
    <property type="project" value="TreeGrafter"/>
</dbReference>
<evidence type="ECO:0000256" key="7">
    <source>
        <dbReference type="ARBA" id="ARBA00023136"/>
    </source>
</evidence>
<evidence type="ECO:0000259" key="12">
    <source>
        <dbReference type="PROSITE" id="PS50125"/>
    </source>
</evidence>
<dbReference type="InterPro" id="IPR001828">
    <property type="entry name" value="ANF_lig-bd_rcpt"/>
</dbReference>
<dbReference type="Gene3D" id="3.30.70.1230">
    <property type="entry name" value="Nucleotide cyclase"/>
    <property type="match status" value="1"/>
</dbReference>
<evidence type="ECO:0000256" key="10">
    <source>
        <dbReference type="SAM" id="MobiDB-lite"/>
    </source>
</evidence>
<evidence type="ECO:0000256" key="2">
    <source>
        <dbReference type="ARBA" id="ARBA00012202"/>
    </source>
</evidence>
<keyword evidence="9" id="KW-0141">cGMP biosynthesis</keyword>
<dbReference type="PANTHER" id="PTHR11920">
    <property type="entry name" value="GUANYLYL CYCLASE"/>
    <property type="match status" value="1"/>
</dbReference>
<sequence>MFGGHSGTSSWDGVDELWRVVGNELKSHFTITVSMKYTTNNPAFLPENLRSLSLISRVLILICSSEDAKLILPAAENLGLHTGEFVFIILQQLEDSFWKEVLTNQKVMHFPSVYKSVILTALSSSREGPGDEGFREQVHRRLRGPPFHGPLHMLEQVSPYPAYFHDAVLLYAETVKEMITARRDFWDGRQLVITLKGSNRTASQGITGPVFVDFQGERLMDYRVYALQKSPNGPLILPFLHYDSYQEVISSLPEDRRGCGFSNELCETEPAFADQCGRLEKPSRRGTPVSRGNNSNSSSVMISGDFSSFVENQQGEELFYAPVGLYRGNHVAICDVGDQAQAWVRKPSVLQEIRLMYELRHENIVPIFGICTESPNICIVTQYCKRGSLKGLLFLHRSPLGSLGNLKPSNCLVDRRMQVTLSGFGLWELKYGQTYRTYNERTTDRSDQTHHPESNPPSHVRKLRLYDSSYLSKLLNTPESHLALSWALSSAGRLPEVPPSGTLKGDVYSLAILLRELIQHQDHEHFDDQNLAPEVKCTKWHKAQTFSYLNPKWISEIISRIKDPRASVPLRPSPSEGKGNEKMVVMVKACWDETPEKRPTFPSIKKMLWEASPRGFIGEQRIAGRAVEPEHFESMTIFFSDIVGFTQLCSLSSPLQLVQLLKDLYSLFDHIIKTYDVYKMGPDHDSKVPMFTHAWWAATSSPALTVIAGLCLWSWNREDLGQCNHVPWQHILNGYPPKFPKDVACVQEQKEGCATIHFQIGHMPEEKLKLWIGLHTGSMVAGVVGITMPRYCLFGDTVNMHPEWKVAGKGEQTTFWLKGKEGFTIPLSEFPEDEAKVPEIF</sequence>
<evidence type="ECO:0000259" key="11">
    <source>
        <dbReference type="PROSITE" id="PS50011"/>
    </source>
</evidence>
<reference evidence="13 14" key="1">
    <citation type="submission" date="2022-11" db="EMBL/GenBank/DDBJ databases">
        <title>Whole genome sequence of Eschrichtius robustus ER-17-0199.</title>
        <authorList>
            <person name="Bruniche-Olsen A."/>
            <person name="Black A.N."/>
            <person name="Fields C.J."/>
            <person name="Walden K."/>
            <person name="Dewoody J.A."/>
        </authorList>
    </citation>
    <scope>NUCLEOTIDE SEQUENCE [LARGE SCALE GENOMIC DNA]</scope>
    <source>
        <strain evidence="13">ER-17-0199</strain>
        <tissue evidence="13">Blubber</tissue>
    </source>
</reference>
<evidence type="ECO:0000256" key="5">
    <source>
        <dbReference type="ARBA" id="ARBA00022741"/>
    </source>
</evidence>
<evidence type="ECO:0000256" key="4">
    <source>
        <dbReference type="ARBA" id="ARBA00022729"/>
    </source>
</evidence>
<dbReference type="InterPro" id="IPR029787">
    <property type="entry name" value="Nucleotide_cyclase"/>
</dbReference>
<dbReference type="PROSITE" id="PS50011">
    <property type="entry name" value="PROTEIN_KINASE_DOM"/>
    <property type="match status" value="1"/>
</dbReference>
<dbReference type="InterPro" id="IPR028082">
    <property type="entry name" value="Peripla_BP_I"/>
</dbReference>
<comment type="subcellular location">
    <subcellularLocation>
        <location evidence="1">Membrane</location>
        <topology evidence="1">Single-pass membrane protein</topology>
    </subcellularLocation>
</comment>
<keyword evidence="7" id="KW-0472">Membrane</keyword>
<dbReference type="InterPro" id="IPR001245">
    <property type="entry name" value="Ser-Thr/Tyr_kinase_cat_dom"/>
</dbReference>
<feature type="region of interest" description="Disordered" evidence="10">
    <location>
        <begin position="277"/>
        <end position="298"/>
    </location>
</feature>
<dbReference type="InterPro" id="IPR050401">
    <property type="entry name" value="Cyclic_nucleotide_synthase"/>
</dbReference>
<dbReference type="GO" id="GO:0001653">
    <property type="term" value="F:peptide receptor activity"/>
    <property type="evidence" value="ECO:0007669"/>
    <property type="project" value="TreeGrafter"/>
</dbReference>
<feature type="domain" description="Protein kinase" evidence="11">
    <location>
        <begin position="295"/>
        <end position="617"/>
    </location>
</feature>
<keyword evidence="4" id="KW-0732">Signal</keyword>
<dbReference type="SUPFAM" id="SSF56112">
    <property type="entry name" value="Protein kinase-like (PK-like)"/>
    <property type="match status" value="1"/>
</dbReference>
<gene>
    <name evidence="13" type="ORF">J1605_022055</name>
</gene>
<feature type="domain" description="Guanylate cyclase" evidence="12">
    <location>
        <begin position="636"/>
        <end position="805"/>
    </location>
</feature>
<dbReference type="GO" id="GO:0007168">
    <property type="term" value="P:receptor guanylyl cyclase signaling pathway"/>
    <property type="evidence" value="ECO:0007669"/>
    <property type="project" value="TreeGrafter"/>
</dbReference>
<evidence type="ECO:0000256" key="6">
    <source>
        <dbReference type="ARBA" id="ARBA00022989"/>
    </source>
</evidence>
<keyword evidence="14" id="KW-1185">Reference proteome</keyword>
<dbReference type="EC" id="4.6.1.2" evidence="2"/>
<dbReference type="Gene3D" id="1.10.510.10">
    <property type="entry name" value="Transferase(Phosphotransferase) domain 1"/>
    <property type="match status" value="1"/>
</dbReference>
<name>A0AB34HBG2_ESCRO</name>
<protein>
    <recommendedName>
        <fullName evidence="2">guanylate cyclase</fullName>
        <ecNumber evidence="2">4.6.1.2</ecNumber>
    </recommendedName>
</protein>
<keyword evidence="3" id="KW-0812">Transmembrane</keyword>
<keyword evidence="6" id="KW-1133">Transmembrane helix</keyword>
<dbReference type="Gene3D" id="3.40.50.2300">
    <property type="match status" value="2"/>
</dbReference>
<dbReference type="GO" id="GO:0004383">
    <property type="term" value="F:guanylate cyclase activity"/>
    <property type="evidence" value="ECO:0007669"/>
    <property type="project" value="UniProtKB-EC"/>
</dbReference>
<dbReference type="InterPro" id="IPR000719">
    <property type="entry name" value="Prot_kinase_dom"/>
</dbReference>
<evidence type="ECO:0000256" key="8">
    <source>
        <dbReference type="ARBA" id="ARBA00023239"/>
    </source>
</evidence>
<evidence type="ECO:0000313" key="13">
    <source>
        <dbReference type="EMBL" id="KAJ8789528.1"/>
    </source>
</evidence>
<feature type="region of interest" description="Disordered" evidence="10">
    <location>
        <begin position="441"/>
        <end position="460"/>
    </location>
</feature>
<evidence type="ECO:0000313" key="14">
    <source>
        <dbReference type="Proteomes" id="UP001159641"/>
    </source>
</evidence>
<dbReference type="CDD" id="cd07302">
    <property type="entry name" value="CHD"/>
    <property type="match status" value="1"/>
</dbReference>
<dbReference type="GO" id="GO:0035556">
    <property type="term" value="P:intracellular signal transduction"/>
    <property type="evidence" value="ECO:0007669"/>
    <property type="project" value="InterPro"/>
</dbReference>
<evidence type="ECO:0000256" key="9">
    <source>
        <dbReference type="ARBA" id="ARBA00023293"/>
    </source>
</evidence>
<dbReference type="EMBL" id="JAIQCJ010001425">
    <property type="protein sequence ID" value="KAJ8789528.1"/>
    <property type="molecule type" value="Genomic_DNA"/>
</dbReference>
<evidence type="ECO:0000256" key="3">
    <source>
        <dbReference type="ARBA" id="ARBA00022692"/>
    </source>
</evidence>
<accession>A0AB34HBG2</accession>
<proteinExistence type="predicted"/>
<comment type="caution">
    <text evidence="13">The sequence shown here is derived from an EMBL/GenBank/DDBJ whole genome shotgun (WGS) entry which is preliminary data.</text>
</comment>
<keyword evidence="5" id="KW-0547">Nucleotide-binding</keyword>
<dbReference type="Pfam" id="PF01094">
    <property type="entry name" value="ANF_receptor"/>
    <property type="match status" value="1"/>
</dbReference>
<dbReference type="SUPFAM" id="SSF53822">
    <property type="entry name" value="Periplasmic binding protein-like I"/>
    <property type="match status" value="1"/>
</dbReference>
<evidence type="ECO:0000256" key="1">
    <source>
        <dbReference type="ARBA" id="ARBA00004167"/>
    </source>
</evidence>
<dbReference type="GO" id="GO:0005886">
    <property type="term" value="C:plasma membrane"/>
    <property type="evidence" value="ECO:0007669"/>
    <property type="project" value="TreeGrafter"/>
</dbReference>
<dbReference type="PROSITE" id="PS50125">
    <property type="entry name" value="GUANYLATE_CYCLASE_2"/>
    <property type="match status" value="1"/>
</dbReference>
<dbReference type="Proteomes" id="UP001159641">
    <property type="component" value="Unassembled WGS sequence"/>
</dbReference>
<keyword evidence="8" id="KW-0456">Lyase</keyword>
<dbReference type="Pfam" id="PF07714">
    <property type="entry name" value="PK_Tyr_Ser-Thr"/>
    <property type="match status" value="1"/>
</dbReference>
<dbReference type="Pfam" id="PF00211">
    <property type="entry name" value="Guanylate_cyc"/>
    <property type="match status" value="2"/>
</dbReference>
<organism evidence="13 14">
    <name type="scientific">Eschrichtius robustus</name>
    <name type="common">California gray whale</name>
    <name type="synonym">Eschrichtius gibbosus</name>
    <dbReference type="NCBI Taxonomy" id="9764"/>
    <lineage>
        <taxon>Eukaryota</taxon>
        <taxon>Metazoa</taxon>
        <taxon>Chordata</taxon>
        <taxon>Craniata</taxon>
        <taxon>Vertebrata</taxon>
        <taxon>Euteleostomi</taxon>
        <taxon>Mammalia</taxon>
        <taxon>Eutheria</taxon>
        <taxon>Laurasiatheria</taxon>
        <taxon>Artiodactyla</taxon>
        <taxon>Whippomorpha</taxon>
        <taxon>Cetacea</taxon>
        <taxon>Mysticeti</taxon>
        <taxon>Eschrichtiidae</taxon>
        <taxon>Eschrichtius</taxon>
    </lineage>
</organism>
<dbReference type="InterPro" id="IPR011009">
    <property type="entry name" value="Kinase-like_dom_sf"/>
</dbReference>